<keyword evidence="4 5" id="KW-0472">Membrane</keyword>
<dbReference type="Proteomes" id="UP001595526">
    <property type="component" value="Unassembled WGS sequence"/>
</dbReference>
<dbReference type="RefSeq" id="WP_379022507.1">
    <property type="nucleotide sequence ID" value="NZ_JBHRTA010000031.1"/>
</dbReference>
<dbReference type="SUPFAM" id="SSF103473">
    <property type="entry name" value="MFS general substrate transporter"/>
    <property type="match status" value="1"/>
</dbReference>
<keyword evidence="3 5" id="KW-1133">Transmembrane helix</keyword>
<feature type="transmembrane region" description="Helical" evidence="5">
    <location>
        <begin position="231"/>
        <end position="254"/>
    </location>
</feature>
<feature type="transmembrane region" description="Helical" evidence="5">
    <location>
        <begin position="340"/>
        <end position="360"/>
    </location>
</feature>
<evidence type="ECO:0000256" key="3">
    <source>
        <dbReference type="ARBA" id="ARBA00022989"/>
    </source>
</evidence>
<name>A0ABV7JJ59_9SPHI</name>
<dbReference type="PANTHER" id="PTHR23501:SF5">
    <property type="entry name" value="TRANSPORT PROTEIN"/>
    <property type="match status" value="1"/>
</dbReference>
<dbReference type="Gene3D" id="1.20.1250.20">
    <property type="entry name" value="MFS general substrate transporter like domains"/>
    <property type="match status" value="1"/>
</dbReference>
<feature type="transmembrane region" description="Helical" evidence="5">
    <location>
        <begin position="51"/>
        <end position="70"/>
    </location>
</feature>
<evidence type="ECO:0008006" key="8">
    <source>
        <dbReference type="Google" id="ProtNLM"/>
    </source>
</evidence>
<feature type="transmembrane region" description="Helical" evidence="5">
    <location>
        <begin position="470"/>
        <end position="491"/>
    </location>
</feature>
<gene>
    <name evidence="6" type="ORF">ACFOET_10985</name>
</gene>
<feature type="transmembrane region" description="Helical" evidence="5">
    <location>
        <begin position="372"/>
        <end position="391"/>
    </location>
</feature>
<evidence type="ECO:0000256" key="4">
    <source>
        <dbReference type="ARBA" id="ARBA00023136"/>
    </source>
</evidence>
<comment type="caution">
    <text evidence="6">The sequence shown here is derived from an EMBL/GenBank/DDBJ whole genome shotgun (WGS) entry which is preliminary data.</text>
</comment>
<feature type="transmembrane region" description="Helical" evidence="5">
    <location>
        <begin position="12"/>
        <end position="31"/>
    </location>
</feature>
<dbReference type="PANTHER" id="PTHR23501">
    <property type="entry name" value="MAJOR FACILITATOR SUPERFAMILY"/>
    <property type="match status" value="1"/>
</dbReference>
<accession>A0ABV7JJ59</accession>
<dbReference type="EMBL" id="JBHRTA010000031">
    <property type="protein sequence ID" value="MFC3198135.1"/>
    <property type="molecule type" value="Genomic_DNA"/>
</dbReference>
<proteinExistence type="predicted"/>
<feature type="transmembrane region" description="Helical" evidence="5">
    <location>
        <begin position="274"/>
        <end position="296"/>
    </location>
</feature>
<sequence>MYNRGLTKDWVPKIGILLLIILLLFTFMLINPIYSGNMGQMVSSTGIMSEYFVWANFASTIGMAAAIPLVMRFKMRFRSKELMISSLLAMAVLSVAIATTMSPEVIVGSSFLFGFVKMFGMIEVILPVMFILSPTGDKGRFYSLFYPIAIIAGQLGGLIAANVSLDYDWQSIHLYAAAILLLVALICTVVMHDLRFSRKMPLYQVDWLSVVLFSASMLSLAYVFAFGRQQAWFVSTSIRYATLASIALAVCLVVRQQFLKRPYMTFGLFKRANVRIGVILLVGLGMFMGAGSIQSIYTNAILGYNWKINASLSLMTMPGMVIAGFVSFHWTKHNLPIKMYIFSGFAAYVLNYVILYFMMVPGLSIDWFLLPQLLNGYGMCSLFIALWLYGLNGIPQNDMLTSVGSVMVFRSFIATAFFSALFSWLQYALQWQSVNNLAFYFDATIMNTYHSVGNFGQVQLGAILAANKTLLGYVIITGLAFLTFIFFHQFGDFKYRIARYRMRKSEWESRRNGKARDAASAGAQDIAGVV</sequence>
<feature type="transmembrane region" description="Helical" evidence="5">
    <location>
        <begin position="82"/>
        <end position="99"/>
    </location>
</feature>
<feature type="transmembrane region" description="Helical" evidence="5">
    <location>
        <begin position="308"/>
        <end position="328"/>
    </location>
</feature>
<protein>
    <recommendedName>
        <fullName evidence="8">MFS transporter</fullName>
    </recommendedName>
</protein>
<dbReference type="InterPro" id="IPR036259">
    <property type="entry name" value="MFS_trans_sf"/>
</dbReference>
<feature type="transmembrane region" description="Helical" evidence="5">
    <location>
        <begin position="203"/>
        <end position="225"/>
    </location>
</feature>
<feature type="transmembrane region" description="Helical" evidence="5">
    <location>
        <begin position="111"/>
        <end position="132"/>
    </location>
</feature>
<evidence type="ECO:0000313" key="6">
    <source>
        <dbReference type="EMBL" id="MFC3198135.1"/>
    </source>
</evidence>
<evidence type="ECO:0000313" key="7">
    <source>
        <dbReference type="Proteomes" id="UP001595526"/>
    </source>
</evidence>
<evidence type="ECO:0000256" key="1">
    <source>
        <dbReference type="ARBA" id="ARBA00004141"/>
    </source>
</evidence>
<comment type="subcellular location">
    <subcellularLocation>
        <location evidence="1">Membrane</location>
        <topology evidence="1">Multi-pass membrane protein</topology>
    </subcellularLocation>
</comment>
<feature type="transmembrane region" description="Helical" evidence="5">
    <location>
        <begin position="403"/>
        <end position="425"/>
    </location>
</feature>
<organism evidence="6 7">
    <name type="scientific">Parapedobacter deserti</name>
    <dbReference type="NCBI Taxonomy" id="1912957"/>
    <lineage>
        <taxon>Bacteria</taxon>
        <taxon>Pseudomonadati</taxon>
        <taxon>Bacteroidota</taxon>
        <taxon>Sphingobacteriia</taxon>
        <taxon>Sphingobacteriales</taxon>
        <taxon>Sphingobacteriaceae</taxon>
        <taxon>Parapedobacter</taxon>
    </lineage>
</organism>
<keyword evidence="2 5" id="KW-0812">Transmembrane</keyword>
<evidence type="ECO:0000256" key="5">
    <source>
        <dbReference type="SAM" id="Phobius"/>
    </source>
</evidence>
<feature type="transmembrane region" description="Helical" evidence="5">
    <location>
        <begin position="144"/>
        <end position="165"/>
    </location>
</feature>
<feature type="transmembrane region" description="Helical" evidence="5">
    <location>
        <begin position="171"/>
        <end position="191"/>
    </location>
</feature>
<reference evidence="7" key="1">
    <citation type="journal article" date="2019" name="Int. J. Syst. Evol. Microbiol.">
        <title>The Global Catalogue of Microorganisms (GCM) 10K type strain sequencing project: providing services to taxonomists for standard genome sequencing and annotation.</title>
        <authorList>
            <consortium name="The Broad Institute Genomics Platform"/>
            <consortium name="The Broad Institute Genome Sequencing Center for Infectious Disease"/>
            <person name="Wu L."/>
            <person name="Ma J."/>
        </authorList>
    </citation>
    <scope>NUCLEOTIDE SEQUENCE [LARGE SCALE GENOMIC DNA]</scope>
    <source>
        <strain evidence="7">KCTC 52416</strain>
    </source>
</reference>
<keyword evidence="7" id="KW-1185">Reference proteome</keyword>
<evidence type="ECO:0000256" key="2">
    <source>
        <dbReference type="ARBA" id="ARBA00022692"/>
    </source>
</evidence>